<proteinExistence type="predicted"/>
<keyword evidence="2" id="KW-1185">Reference proteome</keyword>
<accession>A0A518VBK2</accession>
<dbReference type="Proteomes" id="UP000319432">
    <property type="component" value="Chromosome"/>
</dbReference>
<name>A0A518VBK2_BRELA</name>
<dbReference type="OrthoDB" id="3075169at2"/>
<organism evidence="1 2">
    <name type="scientific">Brevibacillus laterosporus</name>
    <name type="common">Bacillus laterosporus</name>
    <dbReference type="NCBI Taxonomy" id="1465"/>
    <lineage>
        <taxon>Bacteria</taxon>
        <taxon>Bacillati</taxon>
        <taxon>Bacillota</taxon>
        <taxon>Bacilli</taxon>
        <taxon>Bacillales</taxon>
        <taxon>Paenibacillaceae</taxon>
        <taxon>Brevibacillus</taxon>
    </lineage>
</organism>
<gene>
    <name evidence="1" type="ORF">EEL30_19920</name>
</gene>
<protein>
    <submittedName>
        <fullName evidence="1">Uncharacterized protein</fullName>
    </submittedName>
</protein>
<dbReference type="EMBL" id="CP033464">
    <property type="protein sequence ID" value="QDX94349.1"/>
    <property type="molecule type" value="Genomic_DNA"/>
</dbReference>
<reference evidence="1 2" key="1">
    <citation type="submission" date="2018-11" db="EMBL/GenBank/DDBJ databases">
        <title>Phylogenetic determinants of toxin gene distribution in genomes of Brevibacillus laterosporus.</title>
        <authorList>
            <person name="Glare T.R."/>
            <person name="Durrant A."/>
            <person name="Berry C."/>
            <person name="Palma L."/>
            <person name="Ormskirk M."/>
            <person name="Cox M.O."/>
        </authorList>
    </citation>
    <scope>NUCLEOTIDE SEQUENCE [LARGE SCALE GENOMIC DNA]</scope>
    <source>
        <strain evidence="1 2">1821L</strain>
    </source>
</reference>
<sequence>MFARVSFDSENRIKIKEKEEIELFIGDAIDCKELVLENGELKEFYSWSHTYKEEEAALSEGKMKFVTTSDYVELKPSKEYLIEIESFIQKFPTIIIKIRGTVQTSNSAVANMLKQMQEVQDKFQKALQSFDEKIEFNQKCDVHIGNLGLLNINQMGYAVDKCTEELQVVLNQGWRILAVCPQSNQRRPDYVLGRFNGENDAKVTCINF</sequence>
<evidence type="ECO:0000313" key="1">
    <source>
        <dbReference type="EMBL" id="QDX94349.1"/>
    </source>
</evidence>
<evidence type="ECO:0000313" key="2">
    <source>
        <dbReference type="Proteomes" id="UP000319432"/>
    </source>
</evidence>
<dbReference type="AlphaFoldDB" id="A0A518VBK2"/>